<dbReference type="Proteomes" id="UP001212997">
    <property type="component" value="Unassembled WGS sequence"/>
</dbReference>
<evidence type="ECO:0000256" key="1">
    <source>
        <dbReference type="SAM" id="MobiDB-lite"/>
    </source>
</evidence>
<accession>A0AAD5UYR3</accession>
<name>A0AAD5UYR3_9APHY</name>
<organism evidence="2 3">
    <name type="scientific">Meripilus lineatus</name>
    <dbReference type="NCBI Taxonomy" id="2056292"/>
    <lineage>
        <taxon>Eukaryota</taxon>
        <taxon>Fungi</taxon>
        <taxon>Dikarya</taxon>
        <taxon>Basidiomycota</taxon>
        <taxon>Agaricomycotina</taxon>
        <taxon>Agaricomycetes</taxon>
        <taxon>Polyporales</taxon>
        <taxon>Meripilaceae</taxon>
        <taxon>Meripilus</taxon>
    </lineage>
</organism>
<sequence>MRNTLNKVFTLIPDSSRNTIANVYIESINRRPNPRGHHRLDLTLGLLQEDAARAEANGIVFNKNGKATPTNPKKTYLNSGTTNGKNGSLLGRIPRVVLQQEDDHWPEGFDDFIIQCQNLFMMRESDPPRTLLTEREQEWLQPVIPSREPHAHVFTEDLFAQESLQEYCTINHGNLRPLGFDLIDPHHNPDLETY</sequence>
<feature type="compositionally biased region" description="Polar residues" evidence="1">
    <location>
        <begin position="65"/>
        <end position="83"/>
    </location>
</feature>
<proteinExistence type="predicted"/>
<dbReference type="EMBL" id="JANAWD010000323">
    <property type="protein sequence ID" value="KAJ3481399.1"/>
    <property type="molecule type" value="Genomic_DNA"/>
</dbReference>
<feature type="region of interest" description="Disordered" evidence="1">
    <location>
        <begin position="63"/>
        <end position="83"/>
    </location>
</feature>
<protein>
    <submittedName>
        <fullName evidence="2">Uncharacterized protein</fullName>
    </submittedName>
</protein>
<keyword evidence="3" id="KW-1185">Reference proteome</keyword>
<comment type="caution">
    <text evidence="2">The sequence shown here is derived from an EMBL/GenBank/DDBJ whole genome shotgun (WGS) entry which is preliminary data.</text>
</comment>
<evidence type="ECO:0000313" key="2">
    <source>
        <dbReference type="EMBL" id="KAJ3481399.1"/>
    </source>
</evidence>
<evidence type="ECO:0000313" key="3">
    <source>
        <dbReference type="Proteomes" id="UP001212997"/>
    </source>
</evidence>
<gene>
    <name evidence="2" type="ORF">NLI96_g7688</name>
</gene>
<reference evidence="2" key="1">
    <citation type="submission" date="2022-07" db="EMBL/GenBank/DDBJ databases">
        <title>Genome Sequence of Physisporinus lineatus.</title>
        <authorList>
            <person name="Buettner E."/>
        </authorList>
    </citation>
    <scope>NUCLEOTIDE SEQUENCE</scope>
    <source>
        <strain evidence="2">VT162</strain>
    </source>
</reference>
<dbReference type="AlphaFoldDB" id="A0AAD5UYR3"/>